<keyword evidence="2 5" id="KW-0479">Metal-binding</keyword>
<evidence type="ECO:0000256" key="5">
    <source>
        <dbReference type="RuleBase" id="RU361277"/>
    </source>
</evidence>
<dbReference type="PANTHER" id="PTHR43401:SF2">
    <property type="entry name" value="L-THREONINE 3-DEHYDROGENASE"/>
    <property type="match status" value="1"/>
</dbReference>
<feature type="domain" description="Alcohol dehydrogenase-like C-terminal" evidence="7">
    <location>
        <begin position="197"/>
        <end position="325"/>
    </location>
</feature>
<dbReference type="Pfam" id="PF00107">
    <property type="entry name" value="ADH_zinc_N"/>
    <property type="match status" value="1"/>
</dbReference>
<sequence length="369" mass="39234">MRPAGVRRAGRSLRRTVGGHDGPVRALRKVTAGPGLELVEVPDPVCGPKDVLVRVLRAGICGTDLHLEQWDEWAAATVRAPLTLGHEFCGRVVEVGDDVEHVAVGDLVSGEGHVVCGVCRNCRAGRRHLCINTVGIGVNRDGAFADLVVVPATNAWVQPAELDPDLGAVFDPLGNAVHTALQWPVVGEDVAVTGAGPIGVMAVAVVRHAGARRIAVTDMSADRLALARAAGADHVVDVSRGESLADAQRALGMVEGFDIGLEMSGSPLAVEDLLANMNHGGKVALLGLPKDRYAIDWGRVITHMITLRGIYGREMFETWYLMGSMLASSQRLRESVSSVITGRHRAEEWQAAFAETRSGRGGKVVLDWS</sequence>
<evidence type="ECO:0000259" key="8">
    <source>
        <dbReference type="Pfam" id="PF08240"/>
    </source>
</evidence>
<comment type="caution">
    <text evidence="9">The sequence shown here is derived from an EMBL/GenBank/DDBJ whole genome shotgun (WGS) entry which is preliminary data.</text>
</comment>
<dbReference type="GO" id="GO:0008270">
    <property type="term" value="F:zinc ion binding"/>
    <property type="evidence" value="ECO:0007669"/>
    <property type="project" value="InterPro"/>
</dbReference>
<gene>
    <name evidence="9" type="ORF">ATL31_1335</name>
</gene>
<dbReference type="InterPro" id="IPR011032">
    <property type="entry name" value="GroES-like_sf"/>
</dbReference>
<keyword evidence="10" id="KW-1185">Reference proteome</keyword>
<evidence type="ECO:0000256" key="6">
    <source>
        <dbReference type="SAM" id="MobiDB-lite"/>
    </source>
</evidence>
<dbReference type="Proteomes" id="UP000233781">
    <property type="component" value="Unassembled WGS sequence"/>
</dbReference>
<keyword evidence="4" id="KW-0560">Oxidoreductase</keyword>
<accession>A0A2N3YI47</accession>
<name>A0A2N3YI47_9MICO</name>
<protein>
    <submittedName>
        <fullName evidence="9">L-threonine 3-dehydrogenase</fullName>
    </submittedName>
</protein>
<dbReference type="Pfam" id="PF08240">
    <property type="entry name" value="ADH_N"/>
    <property type="match status" value="1"/>
</dbReference>
<evidence type="ECO:0000256" key="4">
    <source>
        <dbReference type="ARBA" id="ARBA00023002"/>
    </source>
</evidence>
<comment type="cofactor">
    <cofactor evidence="1 5">
        <name>Zn(2+)</name>
        <dbReference type="ChEBI" id="CHEBI:29105"/>
    </cofactor>
</comment>
<feature type="domain" description="Alcohol dehydrogenase-like N-terminal" evidence="8">
    <location>
        <begin position="47"/>
        <end position="156"/>
    </location>
</feature>
<dbReference type="InterPro" id="IPR050129">
    <property type="entry name" value="Zn_alcohol_dh"/>
</dbReference>
<feature type="region of interest" description="Disordered" evidence="6">
    <location>
        <begin position="1"/>
        <end position="20"/>
    </location>
</feature>
<dbReference type="EMBL" id="PJNE01000001">
    <property type="protein sequence ID" value="PKW26523.1"/>
    <property type="molecule type" value="Genomic_DNA"/>
</dbReference>
<dbReference type="InterPro" id="IPR002328">
    <property type="entry name" value="ADH_Zn_CS"/>
</dbReference>
<dbReference type="InterPro" id="IPR013149">
    <property type="entry name" value="ADH-like_C"/>
</dbReference>
<dbReference type="SUPFAM" id="SSF51735">
    <property type="entry name" value="NAD(P)-binding Rossmann-fold domains"/>
    <property type="match status" value="1"/>
</dbReference>
<dbReference type="Gene3D" id="3.90.180.10">
    <property type="entry name" value="Medium-chain alcohol dehydrogenases, catalytic domain"/>
    <property type="match status" value="1"/>
</dbReference>
<comment type="similarity">
    <text evidence="5">Belongs to the zinc-containing alcohol dehydrogenase family.</text>
</comment>
<organism evidence="9 10">
    <name type="scientific">Phycicoccus duodecadis</name>
    <dbReference type="NCBI Taxonomy" id="173053"/>
    <lineage>
        <taxon>Bacteria</taxon>
        <taxon>Bacillati</taxon>
        <taxon>Actinomycetota</taxon>
        <taxon>Actinomycetes</taxon>
        <taxon>Micrococcales</taxon>
        <taxon>Intrasporangiaceae</taxon>
        <taxon>Phycicoccus</taxon>
    </lineage>
</organism>
<dbReference type="PROSITE" id="PS00059">
    <property type="entry name" value="ADH_ZINC"/>
    <property type="match status" value="1"/>
</dbReference>
<dbReference type="AlphaFoldDB" id="A0A2N3YI47"/>
<dbReference type="NCBIfam" id="NF003808">
    <property type="entry name" value="PRK05396.1"/>
    <property type="match status" value="1"/>
</dbReference>
<dbReference type="InterPro" id="IPR013154">
    <property type="entry name" value="ADH-like_N"/>
</dbReference>
<reference evidence="9 10" key="1">
    <citation type="submission" date="2017-12" db="EMBL/GenBank/DDBJ databases">
        <title>Sequencing the genomes of 1000 Actinobacteria strains.</title>
        <authorList>
            <person name="Klenk H.-P."/>
        </authorList>
    </citation>
    <scope>NUCLEOTIDE SEQUENCE [LARGE SCALE GENOMIC DNA]</scope>
    <source>
        <strain evidence="9 10">DSM 12806</strain>
    </source>
</reference>
<keyword evidence="3 5" id="KW-0862">Zinc</keyword>
<proteinExistence type="inferred from homology"/>
<evidence type="ECO:0000313" key="9">
    <source>
        <dbReference type="EMBL" id="PKW26523.1"/>
    </source>
</evidence>
<dbReference type="SUPFAM" id="SSF50129">
    <property type="entry name" value="GroES-like"/>
    <property type="match status" value="1"/>
</dbReference>
<evidence type="ECO:0000256" key="1">
    <source>
        <dbReference type="ARBA" id="ARBA00001947"/>
    </source>
</evidence>
<evidence type="ECO:0000256" key="2">
    <source>
        <dbReference type="ARBA" id="ARBA00022723"/>
    </source>
</evidence>
<evidence type="ECO:0000313" key="10">
    <source>
        <dbReference type="Proteomes" id="UP000233781"/>
    </source>
</evidence>
<evidence type="ECO:0000256" key="3">
    <source>
        <dbReference type="ARBA" id="ARBA00022833"/>
    </source>
</evidence>
<evidence type="ECO:0000259" key="7">
    <source>
        <dbReference type="Pfam" id="PF00107"/>
    </source>
</evidence>
<dbReference type="GO" id="GO:0016491">
    <property type="term" value="F:oxidoreductase activity"/>
    <property type="evidence" value="ECO:0007669"/>
    <property type="project" value="UniProtKB-KW"/>
</dbReference>
<dbReference type="PANTHER" id="PTHR43401">
    <property type="entry name" value="L-THREONINE 3-DEHYDROGENASE"/>
    <property type="match status" value="1"/>
</dbReference>
<dbReference type="Gene3D" id="3.40.50.720">
    <property type="entry name" value="NAD(P)-binding Rossmann-like Domain"/>
    <property type="match status" value="1"/>
</dbReference>
<dbReference type="InterPro" id="IPR036291">
    <property type="entry name" value="NAD(P)-bd_dom_sf"/>
</dbReference>